<dbReference type="Pfam" id="PF00710">
    <property type="entry name" value="Asparaginase"/>
    <property type="match status" value="1"/>
</dbReference>
<dbReference type="EMBL" id="SGXA01000005">
    <property type="protein sequence ID" value="RZS65552.1"/>
    <property type="molecule type" value="Genomic_DNA"/>
</dbReference>
<dbReference type="SUPFAM" id="SSF53774">
    <property type="entry name" value="Glutaminase/Asparaginase"/>
    <property type="match status" value="1"/>
</dbReference>
<dbReference type="InterPro" id="IPR006034">
    <property type="entry name" value="Asparaginase/glutaminase-like"/>
</dbReference>
<dbReference type="PRINTS" id="PR00139">
    <property type="entry name" value="ASNGLNASE"/>
</dbReference>
<feature type="binding site" evidence="2">
    <location>
        <begin position="110"/>
        <end position="111"/>
    </location>
    <ligand>
        <name>substrate</name>
    </ligand>
</feature>
<evidence type="ECO:0000313" key="6">
    <source>
        <dbReference type="Proteomes" id="UP000293874"/>
    </source>
</evidence>
<dbReference type="InterPro" id="IPR037152">
    <property type="entry name" value="L-asparaginase_N_sf"/>
</dbReference>
<name>A0A4Q7MFP0_9BACT</name>
<feature type="active site" description="O-isoaspartyl threonine intermediate" evidence="1">
    <location>
        <position position="39"/>
    </location>
</feature>
<proteinExistence type="predicted"/>
<evidence type="ECO:0000256" key="3">
    <source>
        <dbReference type="SAM" id="Phobius"/>
    </source>
</evidence>
<organism evidence="5 6">
    <name type="scientific">Pseudobacter ginsenosidimutans</name>
    <dbReference type="NCBI Taxonomy" id="661488"/>
    <lineage>
        <taxon>Bacteria</taxon>
        <taxon>Pseudomonadati</taxon>
        <taxon>Bacteroidota</taxon>
        <taxon>Chitinophagia</taxon>
        <taxon>Chitinophagales</taxon>
        <taxon>Chitinophagaceae</taxon>
        <taxon>Pseudobacter</taxon>
    </lineage>
</organism>
<comment type="caution">
    <text evidence="5">The sequence shown here is derived from an EMBL/GenBank/DDBJ whole genome shotgun (WGS) entry which is preliminary data.</text>
</comment>
<evidence type="ECO:0000256" key="1">
    <source>
        <dbReference type="PIRSR" id="PIRSR001220-1"/>
    </source>
</evidence>
<feature type="transmembrane region" description="Helical" evidence="3">
    <location>
        <begin position="12"/>
        <end position="35"/>
    </location>
</feature>
<keyword evidence="3" id="KW-1133">Transmembrane helix</keyword>
<reference evidence="5 6" key="1">
    <citation type="submission" date="2019-02" db="EMBL/GenBank/DDBJ databases">
        <title>Genomic Encyclopedia of Type Strains, Phase IV (KMG-IV): sequencing the most valuable type-strain genomes for metagenomic binning, comparative biology and taxonomic classification.</title>
        <authorList>
            <person name="Goeker M."/>
        </authorList>
    </citation>
    <scope>NUCLEOTIDE SEQUENCE [LARGE SCALE GENOMIC DNA]</scope>
    <source>
        <strain evidence="5 6">DSM 18116</strain>
    </source>
</reference>
<dbReference type="PANTHER" id="PTHR11707:SF28">
    <property type="entry name" value="60 KDA LYSOPHOSPHOLIPASE"/>
    <property type="match status" value="1"/>
</dbReference>
<dbReference type="PIRSF" id="PIRSF001220">
    <property type="entry name" value="L-ASNase_gatD"/>
    <property type="match status" value="1"/>
</dbReference>
<dbReference type="AlphaFoldDB" id="A0A4Q7MFP0"/>
<keyword evidence="6" id="KW-1185">Reference proteome</keyword>
<dbReference type="PIRSF" id="PIRSF500176">
    <property type="entry name" value="L_ASNase"/>
    <property type="match status" value="1"/>
</dbReference>
<accession>A0A4Q7MFP0</accession>
<evidence type="ECO:0000256" key="2">
    <source>
        <dbReference type="PIRSR" id="PIRSR001220-2"/>
    </source>
</evidence>
<dbReference type="InterPro" id="IPR036152">
    <property type="entry name" value="Asp/glu_Ase-like_sf"/>
</dbReference>
<dbReference type="GO" id="GO:0004067">
    <property type="term" value="F:asparaginase activity"/>
    <property type="evidence" value="ECO:0007669"/>
    <property type="project" value="UniProtKB-UniRule"/>
</dbReference>
<keyword evidence="3" id="KW-0812">Transmembrane</keyword>
<evidence type="ECO:0000313" key="5">
    <source>
        <dbReference type="EMBL" id="RZS65552.1"/>
    </source>
</evidence>
<feature type="domain" description="L-asparaginase N-terminal" evidence="4">
    <location>
        <begin position="31"/>
        <end position="183"/>
    </location>
</feature>
<dbReference type="Gene3D" id="3.40.50.1170">
    <property type="entry name" value="L-asparaginase, N-terminal domain"/>
    <property type="match status" value="1"/>
</dbReference>
<dbReference type="PANTHER" id="PTHR11707">
    <property type="entry name" value="L-ASPARAGINASE"/>
    <property type="match status" value="1"/>
</dbReference>
<gene>
    <name evidence="5" type="ORF">EV199_5726</name>
</gene>
<dbReference type="PROSITE" id="PS51732">
    <property type="entry name" value="ASN_GLN_ASE_3"/>
    <property type="match status" value="1"/>
</dbReference>
<evidence type="ECO:0000259" key="4">
    <source>
        <dbReference type="Pfam" id="PF00710"/>
    </source>
</evidence>
<dbReference type="Proteomes" id="UP000293874">
    <property type="component" value="Unassembled WGS sequence"/>
</dbReference>
<dbReference type="InterPro" id="IPR027474">
    <property type="entry name" value="L-asparaginase_N"/>
</dbReference>
<protein>
    <submittedName>
        <fullName evidence="5">L-asparaginase</fullName>
    </submittedName>
</protein>
<sequence>MAISRELSKSTGLYYFSTLILPTTNTLLMSIRIFITGGTFDKEYNELNGELFFKETHLPEMLQRARSTLDTTVRTLMMIDSLLMTDEDRELIAHQVRNSPEEKIVITHGTDTMTVTAKVLAEKVKDKTIVITGAMIPYKFGSSDGFFNLGGAMAFAQTLPHGVYICMNGRYFNWDNVRKNKRTGVFEELQ</sequence>
<feature type="binding site" evidence="2">
    <location>
        <position position="81"/>
    </location>
    <ligand>
        <name>substrate</name>
    </ligand>
</feature>
<keyword evidence="3" id="KW-0472">Membrane</keyword>